<sequence>MDISTLRHSLTPVRHVLETPQCQRSNCASHILLASVHAELLVSIHMVFTGEFLLNLKTGISTPRLLFMPVRCVSESPRCQLSNSTSHILLAFVSTELQAAMEMVITGEFLLTLKTDISTPRHLLTPVRHVPESSRCQHSNGVSHILLVPVTAKV</sequence>
<protein>
    <submittedName>
        <fullName evidence="1">Uncharacterized protein</fullName>
    </submittedName>
</protein>
<name>A0A3N4IZ03_9PEZI</name>
<reference evidence="1 2" key="1">
    <citation type="journal article" date="2018" name="Nat. Ecol. Evol.">
        <title>Pezizomycetes genomes reveal the molecular basis of ectomycorrhizal truffle lifestyle.</title>
        <authorList>
            <person name="Murat C."/>
            <person name="Payen T."/>
            <person name="Noel B."/>
            <person name="Kuo A."/>
            <person name="Morin E."/>
            <person name="Chen J."/>
            <person name="Kohler A."/>
            <person name="Krizsan K."/>
            <person name="Balestrini R."/>
            <person name="Da Silva C."/>
            <person name="Montanini B."/>
            <person name="Hainaut M."/>
            <person name="Levati E."/>
            <person name="Barry K.W."/>
            <person name="Belfiori B."/>
            <person name="Cichocki N."/>
            <person name="Clum A."/>
            <person name="Dockter R.B."/>
            <person name="Fauchery L."/>
            <person name="Guy J."/>
            <person name="Iotti M."/>
            <person name="Le Tacon F."/>
            <person name="Lindquist E.A."/>
            <person name="Lipzen A."/>
            <person name="Malagnac F."/>
            <person name="Mello A."/>
            <person name="Molinier V."/>
            <person name="Miyauchi S."/>
            <person name="Poulain J."/>
            <person name="Riccioni C."/>
            <person name="Rubini A."/>
            <person name="Sitrit Y."/>
            <person name="Splivallo R."/>
            <person name="Traeger S."/>
            <person name="Wang M."/>
            <person name="Zifcakova L."/>
            <person name="Wipf D."/>
            <person name="Zambonelli A."/>
            <person name="Paolocci F."/>
            <person name="Nowrousian M."/>
            <person name="Ottonello S."/>
            <person name="Baldrian P."/>
            <person name="Spatafora J.W."/>
            <person name="Henrissat B."/>
            <person name="Nagy L.G."/>
            <person name="Aury J.M."/>
            <person name="Wincker P."/>
            <person name="Grigoriev I.V."/>
            <person name="Bonfante P."/>
            <person name="Martin F.M."/>
        </authorList>
    </citation>
    <scope>NUCLEOTIDE SEQUENCE [LARGE SCALE GENOMIC DNA]</scope>
    <source>
        <strain evidence="1 2">120613-1</strain>
    </source>
</reference>
<dbReference type="Proteomes" id="UP000276215">
    <property type="component" value="Unassembled WGS sequence"/>
</dbReference>
<proteinExistence type="predicted"/>
<evidence type="ECO:0000313" key="1">
    <source>
        <dbReference type="EMBL" id="RPA91095.1"/>
    </source>
</evidence>
<keyword evidence="2" id="KW-1185">Reference proteome</keyword>
<dbReference type="EMBL" id="ML120505">
    <property type="protein sequence ID" value="RPA91095.1"/>
    <property type="molecule type" value="Genomic_DNA"/>
</dbReference>
<gene>
    <name evidence="1" type="ORF">L873DRAFT_1795111</name>
</gene>
<accession>A0A3N4IZ03</accession>
<dbReference type="AlphaFoldDB" id="A0A3N4IZ03"/>
<organism evidence="1 2">
    <name type="scientific">Choiromyces venosus 120613-1</name>
    <dbReference type="NCBI Taxonomy" id="1336337"/>
    <lineage>
        <taxon>Eukaryota</taxon>
        <taxon>Fungi</taxon>
        <taxon>Dikarya</taxon>
        <taxon>Ascomycota</taxon>
        <taxon>Pezizomycotina</taxon>
        <taxon>Pezizomycetes</taxon>
        <taxon>Pezizales</taxon>
        <taxon>Tuberaceae</taxon>
        <taxon>Choiromyces</taxon>
    </lineage>
</organism>
<evidence type="ECO:0000313" key="2">
    <source>
        <dbReference type="Proteomes" id="UP000276215"/>
    </source>
</evidence>